<evidence type="ECO:0000313" key="2">
    <source>
        <dbReference type="EMBL" id="CDT24772.1"/>
    </source>
</evidence>
<dbReference type="AlphaFoldDB" id="A0A822MVV5"/>
<protein>
    <submittedName>
        <fullName evidence="1">Uncharacterized protein</fullName>
    </submittedName>
</protein>
<sequence length="39" mass="4421">MSLMRTKGNYSNPVHSYQVRTHIAGYVTALPTTFQTFSD</sequence>
<reference evidence="4" key="2">
    <citation type="submission" date="2014-06" db="EMBL/GenBank/DDBJ databases">
        <authorList>
            <person name="Le Roux Frederique"/>
        </authorList>
    </citation>
    <scope>NUCLEOTIDE SEQUENCE [LARGE SCALE GENOMIC DNA]</scope>
    <source>
        <strain evidence="4">J5-5</strain>
    </source>
</reference>
<dbReference type="Proteomes" id="UP000049495">
    <property type="component" value="Unassembled WGS sequence"/>
</dbReference>
<comment type="caution">
    <text evidence="1">The sequence shown here is derived from an EMBL/GenBank/DDBJ whole genome shotgun (WGS) entry which is preliminary data.</text>
</comment>
<dbReference type="EMBL" id="CCJX01000079">
    <property type="protein sequence ID" value="CDT24772.1"/>
    <property type="molecule type" value="Genomic_DNA"/>
</dbReference>
<evidence type="ECO:0000313" key="4">
    <source>
        <dbReference type="Proteomes" id="UP000049495"/>
    </source>
</evidence>
<gene>
    <name evidence="2" type="ORF">VCR4J5_170090</name>
    <name evidence="1" type="ORF">VCR5J5_1540002</name>
</gene>
<evidence type="ECO:0000313" key="3">
    <source>
        <dbReference type="Proteomes" id="UP000049077"/>
    </source>
</evidence>
<dbReference type="Proteomes" id="UP000049077">
    <property type="component" value="Unassembled WGS sequence"/>
</dbReference>
<organism evidence="1 4">
    <name type="scientific">Vibrio crassostreae</name>
    <dbReference type="NCBI Taxonomy" id="246167"/>
    <lineage>
        <taxon>Bacteria</taxon>
        <taxon>Pseudomonadati</taxon>
        <taxon>Pseudomonadota</taxon>
        <taxon>Gammaproteobacteria</taxon>
        <taxon>Vibrionales</taxon>
        <taxon>Vibrionaceae</taxon>
        <taxon>Vibrio</taxon>
    </lineage>
</organism>
<accession>A0A822MVV5</accession>
<proteinExistence type="predicted"/>
<keyword evidence="3" id="KW-1185">Reference proteome</keyword>
<reference evidence="1 3" key="1">
    <citation type="submission" date="2014-06" db="EMBL/GenBank/DDBJ databases">
        <authorList>
            <person name="Le Roux F."/>
        </authorList>
    </citation>
    <scope>NUCLEOTIDE SEQUENCE</scope>
    <source>
        <strain evidence="2 3">J5-4</strain>
        <strain evidence="1">J5-5</strain>
    </source>
</reference>
<name>A0A822MVV5_9VIBR</name>
<evidence type="ECO:0000313" key="1">
    <source>
        <dbReference type="EMBL" id="CDT15968.1"/>
    </source>
</evidence>
<dbReference type="EMBL" id="CCJV01000062">
    <property type="protein sequence ID" value="CDT15968.1"/>
    <property type="molecule type" value="Genomic_DNA"/>
</dbReference>